<evidence type="ECO:0000313" key="2">
    <source>
        <dbReference type="EMBL" id="TYK13296.1"/>
    </source>
</evidence>
<dbReference type="EMBL" id="SSTD01010113">
    <property type="protein sequence ID" value="TYK13296.1"/>
    <property type="molecule type" value="Genomic_DNA"/>
</dbReference>
<reference evidence="3 4" key="1">
    <citation type="submission" date="2019-08" db="EMBL/GenBank/DDBJ databases">
        <title>Draft genome sequences of two oriental melons (Cucumis melo L. var makuwa).</title>
        <authorList>
            <person name="Kwon S.-Y."/>
        </authorList>
    </citation>
    <scope>NUCLEOTIDE SEQUENCE [LARGE SCALE GENOMIC DNA]</scope>
    <source>
        <strain evidence="4">cv. Chang Bougi</strain>
        <strain evidence="3">cv. SW 3</strain>
        <tissue evidence="1">Leaf</tissue>
    </source>
</reference>
<gene>
    <name evidence="2" type="ORF">E5676_scaffold255G009170</name>
    <name evidence="1" type="ORF">E6C27_scaffold120G001300</name>
</gene>
<organism evidence="1 3">
    <name type="scientific">Cucumis melo var. makuwa</name>
    <name type="common">Oriental melon</name>
    <dbReference type="NCBI Taxonomy" id="1194695"/>
    <lineage>
        <taxon>Eukaryota</taxon>
        <taxon>Viridiplantae</taxon>
        <taxon>Streptophyta</taxon>
        <taxon>Embryophyta</taxon>
        <taxon>Tracheophyta</taxon>
        <taxon>Spermatophyta</taxon>
        <taxon>Magnoliopsida</taxon>
        <taxon>eudicotyledons</taxon>
        <taxon>Gunneridae</taxon>
        <taxon>Pentapetalae</taxon>
        <taxon>rosids</taxon>
        <taxon>fabids</taxon>
        <taxon>Cucurbitales</taxon>
        <taxon>Cucurbitaceae</taxon>
        <taxon>Benincaseae</taxon>
        <taxon>Cucumis</taxon>
    </lineage>
</organism>
<comment type="caution">
    <text evidence="1">The sequence shown here is derived from an EMBL/GenBank/DDBJ whole genome shotgun (WGS) entry which is preliminary data.</text>
</comment>
<proteinExistence type="predicted"/>
<accession>A0A5A7UGA5</accession>
<evidence type="ECO:0000313" key="1">
    <source>
        <dbReference type="EMBL" id="KAA0052529.1"/>
    </source>
</evidence>
<dbReference type="Proteomes" id="UP000321947">
    <property type="component" value="Unassembled WGS sequence"/>
</dbReference>
<name>A0A5A7UGA5_CUCMM</name>
<evidence type="ECO:0000313" key="3">
    <source>
        <dbReference type="Proteomes" id="UP000321393"/>
    </source>
</evidence>
<dbReference type="EMBL" id="SSTE01010327">
    <property type="protein sequence ID" value="KAA0052529.1"/>
    <property type="molecule type" value="Genomic_DNA"/>
</dbReference>
<sequence>MRSEPESAGLFEERNKRAIDVRRHESFEATEELTTDEHGRDRVRLVGEEMVENGLNIVGGRVRKMIELDNGGTDTKAEEEALDDGAHATAADAENNHRIALRKLPDHLKWPVIG</sequence>
<protein>
    <submittedName>
        <fullName evidence="1">Uncharacterized protein</fullName>
    </submittedName>
</protein>
<dbReference type="AlphaFoldDB" id="A0A5A7UGA5"/>
<evidence type="ECO:0000313" key="4">
    <source>
        <dbReference type="Proteomes" id="UP000321947"/>
    </source>
</evidence>
<dbReference type="Proteomes" id="UP000321393">
    <property type="component" value="Unassembled WGS sequence"/>
</dbReference>